<proteinExistence type="predicted"/>
<feature type="coiled-coil region" evidence="1">
    <location>
        <begin position="357"/>
        <end position="476"/>
    </location>
</feature>
<accession>A0ABD3Q0E8</accession>
<feature type="region of interest" description="Disordered" evidence="2">
    <location>
        <begin position="782"/>
        <end position="941"/>
    </location>
</feature>
<evidence type="ECO:0000256" key="2">
    <source>
        <dbReference type="SAM" id="MobiDB-lite"/>
    </source>
</evidence>
<feature type="region of interest" description="Disordered" evidence="2">
    <location>
        <begin position="731"/>
        <end position="750"/>
    </location>
</feature>
<evidence type="ECO:0000313" key="4">
    <source>
        <dbReference type="Proteomes" id="UP001516023"/>
    </source>
</evidence>
<evidence type="ECO:0000313" key="3">
    <source>
        <dbReference type="EMBL" id="KAL3793517.1"/>
    </source>
</evidence>
<evidence type="ECO:0000256" key="1">
    <source>
        <dbReference type="SAM" id="Coils"/>
    </source>
</evidence>
<gene>
    <name evidence="3" type="ORF">HJC23_007257</name>
</gene>
<feature type="region of interest" description="Disordered" evidence="2">
    <location>
        <begin position="1"/>
        <end position="83"/>
    </location>
</feature>
<dbReference type="EMBL" id="JABMIG020000090">
    <property type="protein sequence ID" value="KAL3793517.1"/>
    <property type="molecule type" value="Genomic_DNA"/>
</dbReference>
<feature type="coiled-coil region" evidence="1">
    <location>
        <begin position="223"/>
        <end position="332"/>
    </location>
</feature>
<feature type="compositionally biased region" description="Basic residues" evidence="2">
    <location>
        <begin position="676"/>
        <end position="687"/>
    </location>
</feature>
<feature type="compositionally biased region" description="Basic and acidic residues" evidence="2">
    <location>
        <begin position="709"/>
        <end position="722"/>
    </location>
</feature>
<protein>
    <submittedName>
        <fullName evidence="3">Uncharacterized protein</fullName>
    </submittedName>
</protein>
<feature type="compositionally biased region" description="Basic and acidic residues" evidence="2">
    <location>
        <begin position="609"/>
        <end position="646"/>
    </location>
</feature>
<keyword evidence="1" id="KW-0175">Coiled coil</keyword>
<keyword evidence="4" id="KW-1185">Reference proteome</keyword>
<dbReference type="Proteomes" id="UP001516023">
    <property type="component" value="Unassembled WGS sequence"/>
</dbReference>
<feature type="compositionally biased region" description="Basic and acidic residues" evidence="2">
    <location>
        <begin position="845"/>
        <end position="860"/>
    </location>
</feature>
<sequence>MMIPPKTNKPNIEVVTSPTAASKQDAAGPPADSLVSPGRVRRLAGSITPRKSNTPQSNAQNASPNTNKFFSRQSTEKAHNGFVPSYVRNSDASVASTLSGKDRYGIPISKSSVSNGSSHSKIGVQHSIHTAQSSKSTALFKSAPKTENILKAAHNYISNASTATTVKSRDSYNELPSLMTNSDSETFEEESIVETALYKKFMEAFEITLRNNPGILPGAPSVVESIQNALYKVTQNKAEKEEQMRKQIARVKAEHKEMESKLSEEMGNLAVKKNELSKELEKTQQEKERTEDALKKQIEAIQAMKHDVKCRMDEATKEKEELTKHLGFLSKSRVELETALETEMKLVEKDRDALQKVIAERKSIQKQKAENKELESKIEIMTEAASKEKTALQAEAAELKTFEAHLQQLKESNEITRKELEEEKRQLMDITRTLQTKKQAVIESKAEIEKSMQEEIEELEKQIEDSRMMHAKDMERLVKSKVVKFLKRGPGVEIDEEALFMDDDGTDIDAVIKARVEAELKQKEVEMKQKELEMKEREIREREIREQELEERKMRERELEEKMMRELEIRERELEDRIKREREEWEREEQAERARLERELMEKERELKEKMKREQKELEMQQERERRERELKEIELKEREMKLESMRRRRARKDVPSDDEQTLGDDSTVRSEVRSRRSRSSRGRRSKSHDDDESTIASTENKRRHHNKKQEETKRSKEAELQKELDELRKELLKSKNQTSEIEELWKQRRENTGIVSSMRKIFSPQDELREEIATLREEIKMNHRESPALRNNGTLHYSHPEPRQHLESPGVMSYTSAPPRESAEPRGYHESPGVASYASAPPRESGEVGYERHRFDHDRRTPRRRYGDDEDDTYLDSRPASRTSGFSVRRGGYEDDYDDYDRETRFRTGSRFSSPGRLMRHRSPGPRISSSGILKSKYYL</sequence>
<organism evidence="3 4">
    <name type="scientific">Cyclotella cryptica</name>
    <dbReference type="NCBI Taxonomy" id="29204"/>
    <lineage>
        <taxon>Eukaryota</taxon>
        <taxon>Sar</taxon>
        <taxon>Stramenopiles</taxon>
        <taxon>Ochrophyta</taxon>
        <taxon>Bacillariophyta</taxon>
        <taxon>Coscinodiscophyceae</taxon>
        <taxon>Thalassiosirophycidae</taxon>
        <taxon>Stephanodiscales</taxon>
        <taxon>Stephanodiscaceae</taxon>
        <taxon>Cyclotella</taxon>
    </lineage>
</organism>
<feature type="compositionally biased region" description="Polar residues" evidence="2">
    <location>
        <begin position="49"/>
        <end position="73"/>
    </location>
</feature>
<name>A0ABD3Q0E8_9STRA</name>
<feature type="compositionally biased region" description="Polar residues" evidence="2">
    <location>
        <begin position="8"/>
        <end position="22"/>
    </location>
</feature>
<reference evidence="3 4" key="1">
    <citation type="journal article" date="2020" name="G3 (Bethesda)">
        <title>Improved Reference Genome for Cyclotella cryptica CCMP332, a Model for Cell Wall Morphogenesis, Salinity Adaptation, and Lipid Production in Diatoms (Bacillariophyta).</title>
        <authorList>
            <person name="Roberts W.R."/>
            <person name="Downey K.M."/>
            <person name="Ruck E.C."/>
            <person name="Traller J.C."/>
            <person name="Alverson A.J."/>
        </authorList>
    </citation>
    <scope>NUCLEOTIDE SEQUENCE [LARGE SCALE GENOMIC DNA]</scope>
    <source>
        <strain evidence="3 4">CCMP332</strain>
    </source>
</reference>
<comment type="caution">
    <text evidence="3">The sequence shown here is derived from an EMBL/GenBank/DDBJ whole genome shotgun (WGS) entry which is preliminary data.</text>
</comment>
<dbReference type="AlphaFoldDB" id="A0ABD3Q0E8"/>
<feature type="region of interest" description="Disordered" evidence="2">
    <location>
        <begin position="609"/>
        <end position="722"/>
    </location>
</feature>